<organism evidence="9 10">
    <name type="scientific">Talaromyces stipitatus (strain ATCC 10500 / CBS 375.48 / QM 6759 / NRRL 1006)</name>
    <name type="common">Penicillium stipitatum</name>
    <dbReference type="NCBI Taxonomy" id="441959"/>
    <lineage>
        <taxon>Eukaryota</taxon>
        <taxon>Fungi</taxon>
        <taxon>Dikarya</taxon>
        <taxon>Ascomycota</taxon>
        <taxon>Pezizomycotina</taxon>
        <taxon>Eurotiomycetes</taxon>
        <taxon>Eurotiomycetidae</taxon>
        <taxon>Eurotiales</taxon>
        <taxon>Trichocomaceae</taxon>
        <taxon>Talaromyces</taxon>
        <taxon>Talaromyces sect. Talaromyces</taxon>
    </lineage>
</organism>
<evidence type="ECO:0000256" key="1">
    <source>
        <dbReference type="ARBA" id="ARBA00004141"/>
    </source>
</evidence>
<keyword evidence="4 7" id="KW-0472">Membrane</keyword>
<dbReference type="STRING" id="441959.B8MGG6"/>
<evidence type="ECO:0000256" key="3">
    <source>
        <dbReference type="ARBA" id="ARBA00022989"/>
    </source>
</evidence>
<dbReference type="PANTHER" id="PTHR33048">
    <property type="entry name" value="PTH11-LIKE INTEGRAL MEMBRANE PROTEIN (AFU_ORTHOLOGUE AFUA_5G11245)"/>
    <property type="match status" value="1"/>
</dbReference>
<evidence type="ECO:0000313" key="10">
    <source>
        <dbReference type="Proteomes" id="UP000001745"/>
    </source>
</evidence>
<evidence type="ECO:0000256" key="5">
    <source>
        <dbReference type="ARBA" id="ARBA00038359"/>
    </source>
</evidence>
<comment type="similarity">
    <text evidence="5">Belongs to the SAT4 family.</text>
</comment>
<dbReference type="InterPro" id="IPR052337">
    <property type="entry name" value="SAT4-like"/>
</dbReference>
<accession>B8MGG6</accession>
<evidence type="ECO:0000256" key="2">
    <source>
        <dbReference type="ARBA" id="ARBA00022692"/>
    </source>
</evidence>
<dbReference type="GO" id="GO:0016020">
    <property type="term" value="C:membrane"/>
    <property type="evidence" value="ECO:0007669"/>
    <property type="project" value="UniProtKB-SubCell"/>
</dbReference>
<name>B8MGG6_TALSN</name>
<keyword evidence="3 7" id="KW-1133">Transmembrane helix</keyword>
<dbReference type="Proteomes" id="UP000001745">
    <property type="component" value="Unassembled WGS sequence"/>
</dbReference>
<sequence>MADAGPLPSGLEPTSNQGPALLRGIWAGMAIAIIIVCLRVFAKIKIGQFRVDDVLMIIAMILAIVGTIFLTLCVHHGFGQNLQYLYLVLNEHHEVSLVLKYIAVLVPVITISTTTARCSFILYLLAILGNNKKYRYALWAVMLIQFAGNVVSAVLPLSICRNVNILWDPTIVTTCGDANAVIKFAYYSNTANSACDLFLAVFPTLIFWNLNLKTPVKIGLIILLSLGIVAMIASIVKTTKLDQVPGVTNLGATGAVELIRWGFVENIIIIITSSVPCIRPLIISSVRKLSSRGYSRSYELTGPQTGQRRTGHDETARRTRGSRFTKNGTVDDTGSVERILDPSSNNVNTTVSGRRDSPTHEDQGITKYVEISVVSGDHFDRRNP</sequence>
<evidence type="ECO:0000256" key="4">
    <source>
        <dbReference type="ARBA" id="ARBA00023136"/>
    </source>
</evidence>
<feature type="transmembrane region" description="Helical" evidence="7">
    <location>
        <begin position="54"/>
        <end position="78"/>
    </location>
</feature>
<evidence type="ECO:0000259" key="8">
    <source>
        <dbReference type="Pfam" id="PF20684"/>
    </source>
</evidence>
<feature type="transmembrane region" description="Helical" evidence="7">
    <location>
        <begin position="258"/>
        <end position="282"/>
    </location>
</feature>
<proteinExistence type="inferred from homology"/>
<dbReference type="OrthoDB" id="5429740at2759"/>
<protein>
    <recommendedName>
        <fullName evidence="8">Rhodopsin domain-containing protein</fullName>
    </recommendedName>
</protein>
<dbReference type="EMBL" id="EQ962656">
    <property type="protein sequence ID" value="EED16286.1"/>
    <property type="molecule type" value="Genomic_DNA"/>
</dbReference>
<feature type="domain" description="Rhodopsin" evidence="8">
    <location>
        <begin position="38"/>
        <end position="282"/>
    </location>
</feature>
<dbReference type="PANTHER" id="PTHR33048:SF155">
    <property type="entry name" value="INTEGRAL MEMBRANE PROTEIN"/>
    <property type="match status" value="1"/>
</dbReference>
<keyword evidence="2 7" id="KW-0812">Transmembrane</keyword>
<evidence type="ECO:0000313" key="9">
    <source>
        <dbReference type="EMBL" id="EED16286.1"/>
    </source>
</evidence>
<dbReference type="HOGENOM" id="CLU_028200_3_7_1"/>
<comment type="subcellular location">
    <subcellularLocation>
        <location evidence="1">Membrane</location>
        <topology evidence="1">Multi-pass membrane protein</topology>
    </subcellularLocation>
</comment>
<dbReference type="GeneID" id="8099184"/>
<dbReference type="RefSeq" id="XP_002483520.1">
    <property type="nucleotide sequence ID" value="XM_002483475.1"/>
</dbReference>
<dbReference type="AlphaFoldDB" id="B8MGG6"/>
<dbReference type="OMA" id="WTLIWIQ"/>
<feature type="transmembrane region" description="Helical" evidence="7">
    <location>
        <begin position="218"/>
        <end position="238"/>
    </location>
</feature>
<keyword evidence="10" id="KW-1185">Reference proteome</keyword>
<dbReference type="VEuPathDB" id="FungiDB:TSTA_013850"/>
<dbReference type="InterPro" id="IPR049326">
    <property type="entry name" value="Rhodopsin_dom_fungi"/>
</dbReference>
<feature type="compositionally biased region" description="Polar residues" evidence="6">
    <location>
        <begin position="342"/>
        <end position="352"/>
    </location>
</feature>
<reference evidence="10" key="1">
    <citation type="journal article" date="2015" name="Genome Announc.">
        <title>Genome sequence of the AIDS-associated pathogen Penicillium marneffei (ATCC18224) and its near taxonomic relative Talaromyces stipitatus (ATCC10500).</title>
        <authorList>
            <person name="Nierman W.C."/>
            <person name="Fedorova-Abrams N.D."/>
            <person name="Andrianopoulos A."/>
        </authorList>
    </citation>
    <scope>NUCLEOTIDE SEQUENCE [LARGE SCALE GENOMIC DNA]</scope>
    <source>
        <strain evidence="10">ATCC 10500 / CBS 375.48 / QM 6759 / NRRL 1006</strain>
    </source>
</reference>
<feature type="transmembrane region" description="Helical" evidence="7">
    <location>
        <begin position="98"/>
        <end position="125"/>
    </location>
</feature>
<gene>
    <name evidence="9" type="ORF">TSTA_013850</name>
</gene>
<dbReference type="eggNOG" id="ENOG502SHS7">
    <property type="taxonomic scope" value="Eukaryota"/>
</dbReference>
<evidence type="ECO:0000256" key="6">
    <source>
        <dbReference type="SAM" id="MobiDB-lite"/>
    </source>
</evidence>
<feature type="transmembrane region" description="Helical" evidence="7">
    <location>
        <begin position="137"/>
        <end position="159"/>
    </location>
</feature>
<feature type="compositionally biased region" description="Basic and acidic residues" evidence="6">
    <location>
        <begin position="353"/>
        <end position="364"/>
    </location>
</feature>
<dbReference type="InParanoid" id="B8MGG6"/>
<dbReference type="PhylomeDB" id="B8MGG6"/>
<feature type="transmembrane region" description="Helical" evidence="7">
    <location>
        <begin position="191"/>
        <end position="211"/>
    </location>
</feature>
<dbReference type="Pfam" id="PF20684">
    <property type="entry name" value="Fung_rhodopsin"/>
    <property type="match status" value="1"/>
</dbReference>
<feature type="region of interest" description="Disordered" evidence="6">
    <location>
        <begin position="297"/>
        <end position="365"/>
    </location>
</feature>
<feature type="transmembrane region" description="Helical" evidence="7">
    <location>
        <begin position="20"/>
        <end position="42"/>
    </location>
</feature>
<evidence type="ECO:0000256" key="7">
    <source>
        <dbReference type="SAM" id="Phobius"/>
    </source>
</evidence>